<feature type="region of interest" description="Disordered" evidence="3">
    <location>
        <begin position="166"/>
        <end position="190"/>
    </location>
</feature>
<dbReference type="Proteomes" id="UP001295423">
    <property type="component" value="Unassembled WGS sequence"/>
</dbReference>
<gene>
    <name evidence="4" type="ORF">CYCCA115_LOCUS15597</name>
</gene>
<evidence type="ECO:0000256" key="1">
    <source>
        <dbReference type="ARBA" id="ARBA00022737"/>
    </source>
</evidence>
<name>A0AAD2FZ40_9STRA</name>
<evidence type="ECO:0000313" key="5">
    <source>
        <dbReference type="Proteomes" id="UP001295423"/>
    </source>
</evidence>
<dbReference type="InterPro" id="IPR002110">
    <property type="entry name" value="Ankyrin_rpt"/>
</dbReference>
<feature type="compositionally biased region" description="Polar residues" evidence="3">
    <location>
        <begin position="169"/>
        <end position="190"/>
    </location>
</feature>
<feature type="compositionally biased region" description="Polar residues" evidence="3">
    <location>
        <begin position="129"/>
        <end position="149"/>
    </location>
</feature>
<feature type="compositionally biased region" description="Basic and acidic residues" evidence="3">
    <location>
        <begin position="302"/>
        <end position="324"/>
    </location>
</feature>
<comment type="caution">
    <text evidence="4">The sequence shown here is derived from an EMBL/GenBank/DDBJ whole genome shotgun (WGS) entry which is preliminary data.</text>
</comment>
<feature type="region of interest" description="Disordered" evidence="3">
    <location>
        <begin position="302"/>
        <end position="337"/>
    </location>
</feature>
<protein>
    <submittedName>
        <fullName evidence="4">Uncharacterized protein</fullName>
    </submittedName>
</protein>
<proteinExistence type="predicted"/>
<dbReference type="AlphaFoldDB" id="A0AAD2FZ40"/>
<dbReference type="Pfam" id="PF12796">
    <property type="entry name" value="Ank_2"/>
    <property type="match status" value="1"/>
</dbReference>
<dbReference type="SUPFAM" id="SSF48403">
    <property type="entry name" value="Ankyrin repeat"/>
    <property type="match status" value="1"/>
</dbReference>
<feature type="region of interest" description="Disordered" evidence="3">
    <location>
        <begin position="106"/>
        <end position="149"/>
    </location>
</feature>
<dbReference type="EMBL" id="CAKOGP040001881">
    <property type="protein sequence ID" value="CAJ1955127.1"/>
    <property type="molecule type" value="Genomic_DNA"/>
</dbReference>
<evidence type="ECO:0000256" key="3">
    <source>
        <dbReference type="SAM" id="MobiDB-lite"/>
    </source>
</evidence>
<dbReference type="Gene3D" id="1.25.40.20">
    <property type="entry name" value="Ankyrin repeat-containing domain"/>
    <property type="match status" value="1"/>
</dbReference>
<organism evidence="4 5">
    <name type="scientific">Cylindrotheca closterium</name>
    <dbReference type="NCBI Taxonomy" id="2856"/>
    <lineage>
        <taxon>Eukaryota</taxon>
        <taxon>Sar</taxon>
        <taxon>Stramenopiles</taxon>
        <taxon>Ochrophyta</taxon>
        <taxon>Bacillariophyta</taxon>
        <taxon>Bacillariophyceae</taxon>
        <taxon>Bacillariophycidae</taxon>
        <taxon>Bacillariales</taxon>
        <taxon>Bacillariaceae</taxon>
        <taxon>Cylindrotheca</taxon>
    </lineage>
</organism>
<dbReference type="InterPro" id="IPR036770">
    <property type="entry name" value="Ankyrin_rpt-contain_sf"/>
</dbReference>
<keyword evidence="5" id="KW-1185">Reference proteome</keyword>
<keyword evidence="2" id="KW-0040">ANK repeat</keyword>
<keyword evidence="1" id="KW-0677">Repeat</keyword>
<sequence length="608" mass="67226">MRFESFGTVDSLEPINETSTMAESNAWKEGLSMTAGLAARNQINPSGLSNSQLSQHTQSSSIQKPNNLQVNIIINNRTNSNGACYNPNNLGVDADNNIAVSQSSNRLSSPFDLSFDDPLGGFPNKTSHDLQNQQSDQVPSQPQHVSSLSNMLTSWQAADQYPSFGGGSDSSTLLTMGNNKESTSNTSQGRANKIISNRFLLGCKVQPFTRNDDEIEDDDLFKVFDDDLGSHTTKKLQMPKTQPIRERVLVPDYPAVSSVSDIHQQAGALQRQNETIQNIMISNMEQGGSDPSVRDFATLRQQEHQEEARMQKLCRVDKPSDESSRLVSQNDETEDSFDTQFYVPSTMMPPTVLASTLPSSFNKRKSGNESSERKRPRVCSNGASPQQKLEELLQKAGIVGFRRVKADEAEYEVVPSALQLASFGTRVVKAVHTSDEKALSELMKCGLSPNPCNQFRDSILDLVCKRGNFVIFDCLIQHGTDLQTMDGFGRTPLHHCCWASSFCRPIVDAILERDPMQLMIEDKRGQTPLEYVRADLASDWIHYLESSLHKYWGNTIPTLSSPKAKRPSGTLPDPPNAMPVNLAAMVSSGKLLPAQVIPMIKSRKLKSH</sequence>
<feature type="region of interest" description="Disordered" evidence="3">
    <location>
        <begin position="353"/>
        <end position="385"/>
    </location>
</feature>
<feature type="region of interest" description="Disordered" evidence="3">
    <location>
        <begin position="42"/>
        <end position="64"/>
    </location>
</feature>
<accession>A0AAD2FZ40</accession>
<reference evidence="4" key="1">
    <citation type="submission" date="2023-08" db="EMBL/GenBank/DDBJ databases">
        <authorList>
            <person name="Audoor S."/>
            <person name="Bilcke G."/>
        </authorList>
    </citation>
    <scope>NUCLEOTIDE SEQUENCE</scope>
</reference>
<dbReference type="PANTHER" id="PTHR24198:SF165">
    <property type="entry name" value="ANKYRIN REPEAT-CONTAINING PROTEIN-RELATED"/>
    <property type="match status" value="1"/>
</dbReference>
<dbReference type="PANTHER" id="PTHR24198">
    <property type="entry name" value="ANKYRIN REPEAT AND PROTEIN KINASE DOMAIN-CONTAINING PROTEIN"/>
    <property type="match status" value="1"/>
</dbReference>
<evidence type="ECO:0000256" key="2">
    <source>
        <dbReference type="ARBA" id="ARBA00023043"/>
    </source>
</evidence>
<evidence type="ECO:0000313" key="4">
    <source>
        <dbReference type="EMBL" id="CAJ1955127.1"/>
    </source>
</evidence>